<evidence type="ECO:0000256" key="4">
    <source>
        <dbReference type="ARBA" id="ARBA00023235"/>
    </source>
</evidence>
<dbReference type="PANTHER" id="PTHR30511">
    <property type="entry name" value="ALANINE RACEMASE"/>
    <property type="match status" value="1"/>
</dbReference>
<dbReference type="NCBIfam" id="TIGR00492">
    <property type="entry name" value="alr"/>
    <property type="match status" value="1"/>
</dbReference>
<dbReference type="FunFam" id="3.20.20.10:FF:000002">
    <property type="entry name" value="Alanine racemase"/>
    <property type="match status" value="1"/>
</dbReference>
<dbReference type="HAMAP" id="MF_01201">
    <property type="entry name" value="Ala_racemase"/>
    <property type="match status" value="1"/>
</dbReference>
<feature type="binding site" evidence="5 7">
    <location>
        <position position="139"/>
    </location>
    <ligand>
        <name>substrate</name>
    </ligand>
</feature>
<dbReference type="Gene3D" id="3.20.20.10">
    <property type="entry name" value="Alanine racemase"/>
    <property type="match status" value="1"/>
</dbReference>
<comment type="cofactor">
    <cofactor evidence="2 5 6">
        <name>pyridoxal 5'-phosphate</name>
        <dbReference type="ChEBI" id="CHEBI:597326"/>
    </cofactor>
</comment>
<dbReference type="GO" id="GO:0030632">
    <property type="term" value="P:D-alanine biosynthetic process"/>
    <property type="evidence" value="ECO:0007669"/>
    <property type="project" value="UniProtKB-UniRule"/>
</dbReference>
<comment type="pathway">
    <text evidence="5">Amino-acid biosynthesis; D-alanine biosynthesis; D-alanine from L-alanine: step 1/1.</text>
</comment>
<dbReference type="CDD" id="cd00430">
    <property type="entry name" value="PLPDE_III_AR"/>
    <property type="match status" value="1"/>
</dbReference>
<protein>
    <recommendedName>
        <fullName evidence="5">Alanine racemase</fullName>
        <ecNumber evidence="5">5.1.1.1</ecNumber>
    </recommendedName>
</protein>
<dbReference type="KEGG" id="msea:METESE_25420"/>
<dbReference type="Gene3D" id="2.40.37.10">
    <property type="entry name" value="Lyase, Ornithine Decarboxylase, Chain A, domain 1"/>
    <property type="match status" value="1"/>
</dbReference>
<feature type="binding site" evidence="5 7">
    <location>
        <position position="315"/>
    </location>
    <ligand>
        <name>substrate</name>
    </ligand>
</feature>
<dbReference type="InterPro" id="IPR011079">
    <property type="entry name" value="Ala_racemase_C"/>
</dbReference>
<dbReference type="GO" id="GO:0008784">
    <property type="term" value="F:alanine racemase activity"/>
    <property type="evidence" value="ECO:0007669"/>
    <property type="project" value="UniProtKB-UniRule"/>
</dbReference>
<dbReference type="EC" id="5.1.1.1" evidence="5"/>
<dbReference type="PROSITE" id="PS00395">
    <property type="entry name" value="ALANINE_RACEMASE"/>
    <property type="match status" value="1"/>
</dbReference>
<feature type="active site" description="Proton acceptor; specific for D-alanine" evidence="5">
    <location>
        <position position="41"/>
    </location>
</feature>
<comment type="function">
    <text evidence="5">Catalyzes the interconversion of L-alanine and D-alanine. May also act on other amino acids.</text>
</comment>
<gene>
    <name evidence="9" type="ORF">METESE_25420</name>
</gene>
<evidence type="ECO:0000256" key="2">
    <source>
        <dbReference type="ARBA" id="ARBA00001933"/>
    </source>
</evidence>
<evidence type="ECO:0000256" key="6">
    <source>
        <dbReference type="PIRSR" id="PIRSR600821-50"/>
    </source>
</evidence>
<dbReference type="RefSeq" id="WP_243346320.1">
    <property type="nucleotide sequence ID" value="NZ_AP027081.1"/>
</dbReference>
<comment type="catalytic activity">
    <reaction evidence="1 5">
        <text>L-alanine = D-alanine</text>
        <dbReference type="Rhea" id="RHEA:20249"/>
        <dbReference type="ChEBI" id="CHEBI:57416"/>
        <dbReference type="ChEBI" id="CHEBI:57972"/>
        <dbReference type="EC" id="5.1.1.1"/>
    </reaction>
</comment>
<dbReference type="GO" id="GO:0030170">
    <property type="term" value="F:pyridoxal phosphate binding"/>
    <property type="evidence" value="ECO:0007669"/>
    <property type="project" value="UniProtKB-UniRule"/>
</dbReference>
<organism evidence="9 10">
    <name type="scientific">Mesoterricola sediminis</name>
    <dbReference type="NCBI Taxonomy" id="2927980"/>
    <lineage>
        <taxon>Bacteria</taxon>
        <taxon>Pseudomonadati</taxon>
        <taxon>Acidobacteriota</taxon>
        <taxon>Holophagae</taxon>
        <taxon>Holophagales</taxon>
        <taxon>Holophagaceae</taxon>
        <taxon>Mesoterricola</taxon>
    </lineage>
</organism>
<dbReference type="SUPFAM" id="SSF50621">
    <property type="entry name" value="Alanine racemase C-terminal domain-like"/>
    <property type="match status" value="1"/>
</dbReference>
<sequence length="374" mass="40639">MSEAPQPAHPSWIEVDLGQFRRNVGLIRSFIGPTRFCLPVKANAYGHGLRAMGLAAEAAGLDYLGVAHLQEGVQLREAGVTLPILVLGAIHADQIPDFIRYDLEVSVSSRFKADLVASACERLGRVCRVHLEVDTGMQRTGVRPGTAVELFAHLRDLPCVEVVGIYSHLATADLPGDPFALAQIAAFEALLRDPVFAGVPLLRHLCNSGGTAHFPQAHYDMVRPSIMVFGYPPEQAPGALQGLAPCFSLKSKVSYFKVVEAGQGISYGHTYVTSRRTRIVTVPVGYGDGYRRALSNRAEVLIRGRRFPIVGTICMDQLMVDVGDAEVRVGDEVVLIGRQGAEEIPLVEIARLCGTIPYEILCQFNGRIPRVYVG</sequence>
<feature type="domain" description="Alanine racemase C-terminal" evidence="8">
    <location>
        <begin position="246"/>
        <end position="373"/>
    </location>
</feature>
<proteinExistence type="inferred from homology"/>
<evidence type="ECO:0000256" key="1">
    <source>
        <dbReference type="ARBA" id="ARBA00000316"/>
    </source>
</evidence>
<feature type="active site" description="Proton acceptor; specific for L-alanine" evidence="5">
    <location>
        <position position="267"/>
    </location>
</feature>
<dbReference type="PANTHER" id="PTHR30511:SF0">
    <property type="entry name" value="ALANINE RACEMASE, CATABOLIC-RELATED"/>
    <property type="match status" value="1"/>
</dbReference>
<comment type="similarity">
    <text evidence="5">Belongs to the alanine racemase family.</text>
</comment>
<dbReference type="EMBL" id="AP027081">
    <property type="protein sequence ID" value="BDU77584.1"/>
    <property type="molecule type" value="Genomic_DNA"/>
</dbReference>
<dbReference type="InterPro" id="IPR020622">
    <property type="entry name" value="Ala_racemase_pyridoxalP-BS"/>
</dbReference>
<reference evidence="9" key="1">
    <citation type="journal article" date="2023" name="Int. J. Syst. Evol. Microbiol.">
        <title>Mesoterricola silvestris gen. nov., sp. nov., Mesoterricola sediminis sp. nov., Geothrix oryzae sp. nov., Geothrix edaphica sp. nov., Geothrix rubra sp. nov., and Geothrix limicola sp. nov., six novel members of Acidobacteriota isolated from soils.</title>
        <authorList>
            <person name="Itoh H."/>
            <person name="Sugisawa Y."/>
            <person name="Mise K."/>
            <person name="Xu Z."/>
            <person name="Kuniyasu M."/>
            <person name="Ushijima N."/>
            <person name="Kawano K."/>
            <person name="Kobayashi E."/>
            <person name="Shiratori Y."/>
            <person name="Masuda Y."/>
            <person name="Senoo K."/>
        </authorList>
    </citation>
    <scope>NUCLEOTIDE SEQUENCE</scope>
    <source>
        <strain evidence="9">W786</strain>
    </source>
</reference>
<dbReference type="GO" id="GO:0005829">
    <property type="term" value="C:cytosol"/>
    <property type="evidence" value="ECO:0007669"/>
    <property type="project" value="TreeGrafter"/>
</dbReference>
<dbReference type="Pfam" id="PF01168">
    <property type="entry name" value="Ala_racemase_N"/>
    <property type="match status" value="1"/>
</dbReference>
<evidence type="ECO:0000256" key="5">
    <source>
        <dbReference type="HAMAP-Rule" id="MF_01201"/>
    </source>
</evidence>
<dbReference type="InterPro" id="IPR009006">
    <property type="entry name" value="Ala_racemase/Decarboxylase_C"/>
</dbReference>
<keyword evidence="10" id="KW-1185">Reference proteome</keyword>
<dbReference type="Proteomes" id="UP001228113">
    <property type="component" value="Chromosome"/>
</dbReference>
<dbReference type="Pfam" id="PF00842">
    <property type="entry name" value="Ala_racemase_C"/>
    <property type="match status" value="1"/>
</dbReference>
<dbReference type="PRINTS" id="PR00992">
    <property type="entry name" value="ALARACEMASE"/>
</dbReference>
<dbReference type="SUPFAM" id="SSF51419">
    <property type="entry name" value="PLP-binding barrel"/>
    <property type="match status" value="1"/>
</dbReference>
<evidence type="ECO:0000256" key="7">
    <source>
        <dbReference type="PIRSR" id="PIRSR600821-52"/>
    </source>
</evidence>
<dbReference type="InterPro" id="IPR000821">
    <property type="entry name" value="Ala_racemase"/>
</dbReference>
<evidence type="ECO:0000259" key="8">
    <source>
        <dbReference type="SMART" id="SM01005"/>
    </source>
</evidence>
<accession>A0AA48KCX1</accession>
<dbReference type="SMART" id="SM01005">
    <property type="entry name" value="Ala_racemase_C"/>
    <property type="match status" value="1"/>
</dbReference>
<dbReference type="InterPro" id="IPR001608">
    <property type="entry name" value="Ala_racemase_N"/>
</dbReference>
<evidence type="ECO:0000313" key="10">
    <source>
        <dbReference type="Proteomes" id="UP001228113"/>
    </source>
</evidence>
<name>A0AA48KCX1_9BACT</name>
<evidence type="ECO:0000313" key="9">
    <source>
        <dbReference type="EMBL" id="BDU77584.1"/>
    </source>
</evidence>
<keyword evidence="4 5" id="KW-0413">Isomerase</keyword>
<keyword evidence="3 5" id="KW-0663">Pyridoxal phosphate</keyword>
<dbReference type="InterPro" id="IPR029066">
    <property type="entry name" value="PLP-binding_barrel"/>
</dbReference>
<feature type="modified residue" description="N6-(pyridoxal phosphate)lysine" evidence="5 6">
    <location>
        <position position="41"/>
    </location>
</feature>
<dbReference type="FunFam" id="2.40.37.10:FF:000006">
    <property type="entry name" value="Alanine racemase"/>
    <property type="match status" value="1"/>
</dbReference>
<evidence type="ECO:0000256" key="3">
    <source>
        <dbReference type="ARBA" id="ARBA00022898"/>
    </source>
</evidence>
<dbReference type="AlphaFoldDB" id="A0AA48KCX1"/>